<evidence type="ECO:0000256" key="5">
    <source>
        <dbReference type="ARBA" id="ARBA00022840"/>
    </source>
</evidence>
<keyword evidence="4 11" id="KW-0833">Ubl conjugation pathway</keyword>
<dbReference type="CDD" id="cd23805">
    <property type="entry name" value="UBCc_UBE2T"/>
    <property type="match status" value="1"/>
</dbReference>
<keyword evidence="14" id="KW-1185">Reference proteome</keyword>
<dbReference type="AlphaFoldDB" id="A0AAN7VPB6"/>
<dbReference type="GO" id="GO:0061631">
    <property type="term" value="F:ubiquitin conjugating enzyme activity"/>
    <property type="evidence" value="ECO:0007669"/>
    <property type="project" value="UniProtKB-EC"/>
</dbReference>
<evidence type="ECO:0000256" key="11">
    <source>
        <dbReference type="RuleBase" id="RU362109"/>
    </source>
</evidence>
<dbReference type="GO" id="GO:0005524">
    <property type="term" value="F:ATP binding"/>
    <property type="evidence" value="ECO:0007669"/>
    <property type="project" value="UniProtKB-UniRule"/>
</dbReference>
<comment type="caution">
    <text evidence="13">The sequence shown here is derived from an EMBL/GenBank/DDBJ whole genome shotgun (WGS) entry which is preliminary data.</text>
</comment>
<sequence length="154" mass="17579">MQKQQRLLREIAKITGSPPKGISLTSKDETLTAFEGSIIGPENTPYYKGIFNLEILIPENYPFSPPSMKFLTKLYHPNIDENGRICLDLIKMPPKGNWKPTIGLEGLLIAVKMLLEHPNPDDPLMMEIAKEFKNDKAVFERKAKKYTEEYAMPK</sequence>
<evidence type="ECO:0000313" key="14">
    <source>
        <dbReference type="Proteomes" id="UP001329430"/>
    </source>
</evidence>
<accession>A0AAN7VPB6</accession>
<dbReference type="EC" id="2.3.2.23" evidence="1"/>
<dbReference type="InterPro" id="IPR000608">
    <property type="entry name" value="UBC"/>
</dbReference>
<dbReference type="PROSITE" id="PS00183">
    <property type="entry name" value="UBC_1"/>
    <property type="match status" value="1"/>
</dbReference>
<evidence type="ECO:0000256" key="9">
    <source>
        <dbReference type="ARBA" id="ARBA00082133"/>
    </source>
</evidence>
<reference evidence="13 14" key="1">
    <citation type="journal article" date="2024" name="Insects">
        <title>An Improved Chromosome-Level Genome Assembly of the Firefly Pyrocoelia pectoralis.</title>
        <authorList>
            <person name="Fu X."/>
            <person name="Meyer-Rochow V.B."/>
            <person name="Ballantyne L."/>
            <person name="Zhu X."/>
        </authorList>
    </citation>
    <scope>NUCLEOTIDE SEQUENCE [LARGE SCALE GENOMIC DNA]</scope>
    <source>
        <strain evidence="13">XCY_ONT2</strain>
    </source>
</reference>
<dbReference type="FunFam" id="3.10.110.10:FF:000041">
    <property type="entry name" value="Ubiquitin-conjugating enzyme E2 T"/>
    <property type="match status" value="1"/>
</dbReference>
<dbReference type="Proteomes" id="UP001329430">
    <property type="component" value="Chromosome 2"/>
</dbReference>
<evidence type="ECO:0000256" key="7">
    <source>
        <dbReference type="ARBA" id="ARBA00076317"/>
    </source>
</evidence>
<organism evidence="13 14">
    <name type="scientific">Pyrocoelia pectoralis</name>
    <dbReference type="NCBI Taxonomy" id="417401"/>
    <lineage>
        <taxon>Eukaryota</taxon>
        <taxon>Metazoa</taxon>
        <taxon>Ecdysozoa</taxon>
        <taxon>Arthropoda</taxon>
        <taxon>Hexapoda</taxon>
        <taxon>Insecta</taxon>
        <taxon>Pterygota</taxon>
        <taxon>Neoptera</taxon>
        <taxon>Endopterygota</taxon>
        <taxon>Coleoptera</taxon>
        <taxon>Polyphaga</taxon>
        <taxon>Elateriformia</taxon>
        <taxon>Elateroidea</taxon>
        <taxon>Lampyridae</taxon>
        <taxon>Lampyrinae</taxon>
        <taxon>Pyrocoelia</taxon>
    </lineage>
</organism>
<evidence type="ECO:0000256" key="3">
    <source>
        <dbReference type="ARBA" id="ARBA00022741"/>
    </source>
</evidence>
<proteinExistence type="inferred from homology"/>
<dbReference type="SUPFAM" id="SSF54495">
    <property type="entry name" value="UBC-like"/>
    <property type="match status" value="1"/>
</dbReference>
<dbReference type="Pfam" id="PF00179">
    <property type="entry name" value="UQ_con"/>
    <property type="match status" value="1"/>
</dbReference>
<dbReference type="SMART" id="SM00212">
    <property type="entry name" value="UBCc"/>
    <property type="match status" value="1"/>
</dbReference>
<gene>
    <name evidence="13" type="ORF">RI129_003133</name>
</gene>
<keyword evidence="2" id="KW-0808">Transferase</keyword>
<name>A0AAN7VPB6_9COLE</name>
<dbReference type="PANTHER" id="PTHR24067">
    <property type="entry name" value="UBIQUITIN-CONJUGATING ENZYME E2"/>
    <property type="match status" value="1"/>
</dbReference>
<dbReference type="Gene3D" id="3.10.110.10">
    <property type="entry name" value="Ubiquitin Conjugating Enzyme"/>
    <property type="match status" value="1"/>
</dbReference>
<evidence type="ECO:0000256" key="10">
    <source>
        <dbReference type="PROSITE-ProRule" id="PRU10133"/>
    </source>
</evidence>
<keyword evidence="5 11" id="KW-0067">ATP-binding</keyword>
<dbReference type="PROSITE" id="PS50127">
    <property type="entry name" value="UBC_2"/>
    <property type="match status" value="1"/>
</dbReference>
<evidence type="ECO:0000259" key="12">
    <source>
        <dbReference type="PROSITE" id="PS50127"/>
    </source>
</evidence>
<evidence type="ECO:0000256" key="2">
    <source>
        <dbReference type="ARBA" id="ARBA00022679"/>
    </source>
</evidence>
<dbReference type="InterPro" id="IPR050113">
    <property type="entry name" value="Ub_conjugating_enzyme"/>
</dbReference>
<comment type="similarity">
    <text evidence="11">Belongs to the ubiquitin-conjugating enzyme family.</text>
</comment>
<dbReference type="InterPro" id="IPR023313">
    <property type="entry name" value="UBQ-conjugating_AS"/>
</dbReference>
<evidence type="ECO:0000256" key="6">
    <source>
        <dbReference type="ARBA" id="ARBA00072440"/>
    </source>
</evidence>
<protein>
    <recommendedName>
        <fullName evidence="6">Ubiquitin-conjugating enzyme E2 T</fullName>
        <ecNumber evidence="1">2.3.2.23</ecNumber>
    </recommendedName>
    <alternativeName>
        <fullName evidence="7">E2 ubiquitin-conjugating enzyme T</fullName>
    </alternativeName>
    <alternativeName>
        <fullName evidence="9">Ubiquitin carrier protein T</fullName>
    </alternativeName>
    <alternativeName>
        <fullName evidence="8">Ubiquitin-protein ligase T</fullName>
    </alternativeName>
</protein>
<evidence type="ECO:0000313" key="13">
    <source>
        <dbReference type="EMBL" id="KAK5648241.1"/>
    </source>
</evidence>
<feature type="active site" description="Glycyl thioester intermediate" evidence="10">
    <location>
        <position position="86"/>
    </location>
</feature>
<dbReference type="EMBL" id="JAVRBK010000002">
    <property type="protein sequence ID" value="KAK5648241.1"/>
    <property type="molecule type" value="Genomic_DNA"/>
</dbReference>
<evidence type="ECO:0000256" key="4">
    <source>
        <dbReference type="ARBA" id="ARBA00022786"/>
    </source>
</evidence>
<keyword evidence="3 11" id="KW-0547">Nucleotide-binding</keyword>
<evidence type="ECO:0000256" key="1">
    <source>
        <dbReference type="ARBA" id="ARBA00012486"/>
    </source>
</evidence>
<feature type="domain" description="UBC core" evidence="12">
    <location>
        <begin position="2"/>
        <end position="152"/>
    </location>
</feature>
<dbReference type="InterPro" id="IPR016135">
    <property type="entry name" value="UBQ-conjugating_enzyme/RWD"/>
</dbReference>
<evidence type="ECO:0000256" key="8">
    <source>
        <dbReference type="ARBA" id="ARBA00077509"/>
    </source>
</evidence>